<dbReference type="PANTHER" id="PTHR47893:SF1">
    <property type="entry name" value="REGULATORY PROTEIN PCHR"/>
    <property type="match status" value="1"/>
</dbReference>
<dbReference type="Proteomes" id="UP000192418">
    <property type="component" value="Unassembled WGS sequence"/>
</dbReference>
<keyword evidence="6" id="KW-1185">Reference proteome</keyword>
<dbReference type="InterPro" id="IPR018060">
    <property type="entry name" value="HTH_AraC"/>
</dbReference>
<dbReference type="GO" id="GO:0043565">
    <property type="term" value="F:sequence-specific DNA binding"/>
    <property type="evidence" value="ECO:0007669"/>
    <property type="project" value="InterPro"/>
</dbReference>
<dbReference type="RefSeq" id="WP_084067838.1">
    <property type="nucleotide sequence ID" value="NZ_FWXY01000006.1"/>
</dbReference>
<evidence type="ECO:0000256" key="3">
    <source>
        <dbReference type="ARBA" id="ARBA00023163"/>
    </source>
</evidence>
<dbReference type="STRING" id="1121400.SAMN02746065_10620"/>
<dbReference type="SMART" id="SM00342">
    <property type="entry name" value="HTH_ARAC"/>
    <property type="match status" value="1"/>
</dbReference>
<dbReference type="Pfam" id="PF12833">
    <property type="entry name" value="HTH_18"/>
    <property type="match status" value="1"/>
</dbReference>
<dbReference type="EMBL" id="FWXY01000006">
    <property type="protein sequence ID" value="SMC62936.1"/>
    <property type="molecule type" value="Genomic_DNA"/>
</dbReference>
<reference evidence="5 6" key="1">
    <citation type="submission" date="2017-04" db="EMBL/GenBank/DDBJ databases">
        <authorList>
            <person name="Afonso C.L."/>
            <person name="Miller P.J."/>
            <person name="Scott M.A."/>
            <person name="Spackman E."/>
            <person name="Goraichik I."/>
            <person name="Dimitrov K.M."/>
            <person name="Suarez D.L."/>
            <person name="Swayne D.E."/>
        </authorList>
    </citation>
    <scope>NUCLEOTIDE SEQUENCE [LARGE SCALE GENOMIC DNA]</scope>
    <source>
        <strain evidence="5 6">DSM 3385</strain>
    </source>
</reference>
<feature type="domain" description="HTH araC/xylS-type" evidence="4">
    <location>
        <begin position="231"/>
        <end position="329"/>
    </location>
</feature>
<dbReference type="OrthoDB" id="5421880at2"/>
<name>A0A1W2AQF8_9BACT</name>
<organism evidence="5 6">
    <name type="scientific">Desulfocicer vacuolatum DSM 3385</name>
    <dbReference type="NCBI Taxonomy" id="1121400"/>
    <lineage>
        <taxon>Bacteria</taxon>
        <taxon>Pseudomonadati</taxon>
        <taxon>Thermodesulfobacteriota</taxon>
        <taxon>Desulfobacteria</taxon>
        <taxon>Desulfobacterales</taxon>
        <taxon>Desulfobacteraceae</taxon>
        <taxon>Desulfocicer</taxon>
    </lineage>
</organism>
<evidence type="ECO:0000256" key="1">
    <source>
        <dbReference type="ARBA" id="ARBA00023015"/>
    </source>
</evidence>
<dbReference type="AlphaFoldDB" id="A0A1W2AQF8"/>
<evidence type="ECO:0000259" key="4">
    <source>
        <dbReference type="PROSITE" id="PS01124"/>
    </source>
</evidence>
<dbReference type="InterPro" id="IPR009057">
    <property type="entry name" value="Homeodomain-like_sf"/>
</dbReference>
<accession>A0A1W2AQF8</accession>
<dbReference type="PANTHER" id="PTHR47893">
    <property type="entry name" value="REGULATORY PROTEIN PCHR"/>
    <property type="match status" value="1"/>
</dbReference>
<keyword evidence="1" id="KW-0805">Transcription regulation</keyword>
<evidence type="ECO:0000313" key="6">
    <source>
        <dbReference type="Proteomes" id="UP000192418"/>
    </source>
</evidence>
<proteinExistence type="predicted"/>
<dbReference type="PRINTS" id="PR00032">
    <property type="entry name" value="HTHARAC"/>
</dbReference>
<evidence type="ECO:0000313" key="5">
    <source>
        <dbReference type="EMBL" id="SMC62936.1"/>
    </source>
</evidence>
<evidence type="ECO:0000256" key="2">
    <source>
        <dbReference type="ARBA" id="ARBA00023125"/>
    </source>
</evidence>
<sequence>MTAKIVIKNPKGRFIHFNKQDTQEQSSQAREIVRILPSDLGRGRFRSLACRPGMNICLSQCRFDRDYHANIAWASPLVTFVFGLSGLTSTKNACHGSPIIMGAGDAYVHYFEDPALSRNTAGGKELNGLAVRISPDILTSLIDPEEESKAGKILRTSLEKGYLFSAQKMSPGMTMILSQMFNCPHRGIIKNIFLESKAMELVACQLEQFFECKGSKHISCPVNGDEKKRIFRARDLLVDQLQFPPSLPDLARQVGMSHSRLTRGFKKVFNCTVFEYLRQERLEYARSLLTENSMNITQVAFTSGFCSSSHFAMAFAKRFGVRPSTYRNAKVLNPASL</sequence>
<dbReference type="InterPro" id="IPR053142">
    <property type="entry name" value="PchR_regulatory_protein"/>
</dbReference>
<dbReference type="InterPro" id="IPR020449">
    <property type="entry name" value="Tscrpt_reg_AraC-type_HTH"/>
</dbReference>
<dbReference type="SUPFAM" id="SSF46689">
    <property type="entry name" value="Homeodomain-like"/>
    <property type="match status" value="2"/>
</dbReference>
<keyword evidence="3" id="KW-0804">Transcription</keyword>
<dbReference type="Gene3D" id="1.10.10.60">
    <property type="entry name" value="Homeodomain-like"/>
    <property type="match status" value="2"/>
</dbReference>
<dbReference type="PROSITE" id="PS01124">
    <property type="entry name" value="HTH_ARAC_FAMILY_2"/>
    <property type="match status" value="1"/>
</dbReference>
<protein>
    <submittedName>
        <fullName evidence="5">Transcriptional regulator, AraC family</fullName>
    </submittedName>
</protein>
<keyword evidence="2" id="KW-0238">DNA-binding</keyword>
<dbReference type="GO" id="GO:0003700">
    <property type="term" value="F:DNA-binding transcription factor activity"/>
    <property type="evidence" value="ECO:0007669"/>
    <property type="project" value="InterPro"/>
</dbReference>
<gene>
    <name evidence="5" type="ORF">SAMN02746065_10620</name>
</gene>